<dbReference type="Proteomes" id="UP001141552">
    <property type="component" value="Unassembled WGS sequence"/>
</dbReference>
<reference evidence="5" key="1">
    <citation type="submission" date="2022-02" db="EMBL/GenBank/DDBJ databases">
        <authorList>
            <person name="Henning P.M."/>
            <person name="McCubbin A.G."/>
            <person name="Shore J.S."/>
        </authorList>
    </citation>
    <scope>NUCLEOTIDE SEQUENCE</scope>
    <source>
        <strain evidence="5">F60SS</strain>
        <tissue evidence="5">Leaves</tissue>
    </source>
</reference>
<dbReference type="PANTHER" id="PTHR12832">
    <property type="entry name" value="TESTIS-SPECIFIC PROTEIN PBS13 T-COMPLEX 11"/>
    <property type="match status" value="1"/>
</dbReference>
<evidence type="ECO:0000313" key="5">
    <source>
        <dbReference type="EMBL" id="KAJ4823492.1"/>
    </source>
</evidence>
<dbReference type="EMBL" id="JAKUCV010007441">
    <property type="protein sequence ID" value="KAJ4823492.1"/>
    <property type="molecule type" value="Genomic_DNA"/>
</dbReference>
<comment type="caution">
    <text evidence="5">The sequence shown here is derived from an EMBL/GenBank/DDBJ whole genome shotgun (WGS) entry which is preliminary data.</text>
</comment>
<dbReference type="AlphaFoldDB" id="A0A9Q0F3Z8"/>
<keyword evidence="6" id="KW-1185">Reference proteome</keyword>
<evidence type="ECO:0000256" key="2">
    <source>
        <dbReference type="SAM" id="Coils"/>
    </source>
</evidence>
<dbReference type="OrthoDB" id="276323at2759"/>
<gene>
    <name evidence="5" type="ORF">Tsubulata_015516</name>
</gene>
<keyword evidence="4" id="KW-0472">Membrane</keyword>
<sequence>MALTNLFNMLLEEMELPDMLEDFKDSSSTTMGILVLTLIVGLIGVLLTLCTRILSKIKKRLRKANSGKKPLTQLKMRQWEAKTEAGAVALSFQATAEEASAPSTPRELLPERLKKRLDFKIKPDISVDDIEVKLREAELRRQQYYEELSSKARPRSVSSCGKASPEEDDLGQKLEARLNAAQEKRLVILAKSQMRLAKMDELRQAAKNGLELRAEKERDELGMKVETRIRLAEANRMRLLKAYMLRGAAKRERAADLLARKMMRERRYKECILAAIHHKRAAAEQKRLGILEAEKSKAHARVSRVRWVARSVNTQRENDRKRIKDQMEFRLQMAKKQRAEFLNQRRRSSGLSPANSPRAAMRRDNVATKVARCWRQFAQFKRTTVSLAKAFATLEINEESIKSYSFDQLTTLVGADTAIQISKALLDRLESRLLLSIGATGIPCCLANIDHLLKSVASSKKSAKPNQPSEDKPQRTVKLPRYPARVFLCAYTIKGHPAEVLNGQDRCEAPLADSAANFIREFDLLIKIILVGPIQTAHEEMDSATSNQKTFRSQLEAFDRAWCSYLHYYAVWKSKDVKALEEDLLRAACELELCMMQTRKQTAGDGDNLTQYMNALQKQVSEEQKLLKETMQHLSGDAGVERLDQVLSDVRSKFNNAKETDSLSESLLAKETSVSGIAEKTYLAESSEKASHMAHLMFEMDNGEDAVSSPSKSVADGQVIFGALFPSENEFLVNEILHEHGLGFGDRLITSDEDQNSLKAKVKDTMEKAFWDAVMESIKLDSPDFNWVLKLMEEIRDELCEMSPQSWRQEIVEVIDIDILSQVLGSGTLDMDYLGKMLEFALVTIQKLSAPANDQEIKNSHENLLKELREMSESGDKSRASQSLLIVKGLRFVLQEIQVLKRDISKARIRLVEPLIKGPAGFDYLTKTFTSRYGPATDAPTSLPLTKQWLATVHPVAEQEWNEYNDLLSSATSTTESSQSLLPATLRSGGAISAEHKVRSPTSATGMEQPECKGEKTDKMVRIGLLKLVNGVEGLTPDVLPETFKLNLSRLRAVQAELQKIIVICTSMLVLQQTLLLEKLVSNSTDMENLISECAKQLSELLDNVEDAGIPDIVDTIGSLLKASCNGMDDETFQARQEVVASTLTKSLQSGDSVFERVSHAVYQAMRGAVLGGTGSKGRQLVTVALRRVGAALLLNRVMEAAEILVVLATVSCSIHGAWYEELLKEM</sequence>
<organism evidence="5 6">
    <name type="scientific">Turnera subulata</name>
    <dbReference type="NCBI Taxonomy" id="218843"/>
    <lineage>
        <taxon>Eukaryota</taxon>
        <taxon>Viridiplantae</taxon>
        <taxon>Streptophyta</taxon>
        <taxon>Embryophyta</taxon>
        <taxon>Tracheophyta</taxon>
        <taxon>Spermatophyta</taxon>
        <taxon>Magnoliopsida</taxon>
        <taxon>eudicotyledons</taxon>
        <taxon>Gunneridae</taxon>
        <taxon>Pentapetalae</taxon>
        <taxon>rosids</taxon>
        <taxon>fabids</taxon>
        <taxon>Malpighiales</taxon>
        <taxon>Passifloraceae</taxon>
        <taxon>Turnera</taxon>
    </lineage>
</organism>
<evidence type="ECO:0000256" key="1">
    <source>
        <dbReference type="ARBA" id="ARBA00010954"/>
    </source>
</evidence>
<keyword evidence="4" id="KW-1133">Transmembrane helix</keyword>
<keyword evidence="2" id="KW-0175">Coiled coil</keyword>
<feature type="region of interest" description="Disordered" evidence="3">
    <location>
        <begin position="993"/>
        <end position="1013"/>
    </location>
</feature>
<comment type="similarity">
    <text evidence="1">Belongs to the TCP11 family.</text>
</comment>
<feature type="region of interest" description="Disordered" evidence="3">
    <location>
        <begin position="150"/>
        <end position="170"/>
    </location>
</feature>
<dbReference type="GO" id="GO:0007165">
    <property type="term" value="P:signal transduction"/>
    <property type="evidence" value="ECO:0007669"/>
    <property type="project" value="TreeGrafter"/>
</dbReference>
<evidence type="ECO:0008006" key="7">
    <source>
        <dbReference type="Google" id="ProtNLM"/>
    </source>
</evidence>
<feature type="region of interest" description="Disordered" evidence="3">
    <location>
        <begin position="343"/>
        <end position="362"/>
    </location>
</feature>
<dbReference type="PANTHER" id="PTHR12832:SF11">
    <property type="entry name" value="LD23868P"/>
    <property type="match status" value="1"/>
</dbReference>
<dbReference type="InterPro" id="IPR008862">
    <property type="entry name" value="Tcp11"/>
</dbReference>
<proteinExistence type="inferred from homology"/>
<evidence type="ECO:0000256" key="3">
    <source>
        <dbReference type="SAM" id="MobiDB-lite"/>
    </source>
</evidence>
<accession>A0A9Q0F3Z8</accession>
<name>A0A9Q0F3Z8_9ROSI</name>
<dbReference type="Pfam" id="PF05794">
    <property type="entry name" value="Tcp11"/>
    <property type="match status" value="1"/>
</dbReference>
<feature type="coiled-coil region" evidence="2">
    <location>
        <begin position="613"/>
        <end position="660"/>
    </location>
</feature>
<evidence type="ECO:0000313" key="6">
    <source>
        <dbReference type="Proteomes" id="UP001141552"/>
    </source>
</evidence>
<reference evidence="5" key="2">
    <citation type="journal article" date="2023" name="Plants (Basel)">
        <title>Annotation of the Turnera subulata (Passifloraceae) Draft Genome Reveals the S-Locus Evolved after the Divergence of Turneroideae from Passifloroideae in a Stepwise Manner.</title>
        <authorList>
            <person name="Henning P.M."/>
            <person name="Roalson E.H."/>
            <person name="Mir W."/>
            <person name="McCubbin A.G."/>
            <person name="Shore J.S."/>
        </authorList>
    </citation>
    <scope>NUCLEOTIDE SEQUENCE</scope>
    <source>
        <strain evidence="5">F60SS</strain>
    </source>
</reference>
<protein>
    <recommendedName>
        <fullName evidence="7">T-complex protein 11</fullName>
    </recommendedName>
</protein>
<feature type="transmembrane region" description="Helical" evidence="4">
    <location>
        <begin position="31"/>
        <end position="54"/>
    </location>
</feature>
<evidence type="ECO:0000256" key="4">
    <source>
        <dbReference type="SAM" id="Phobius"/>
    </source>
</evidence>
<keyword evidence="4" id="KW-0812">Transmembrane</keyword>